<dbReference type="SUPFAM" id="SSF47473">
    <property type="entry name" value="EF-hand"/>
    <property type="match status" value="1"/>
</dbReference>
<dbReference type="InterPro" id="IPR050774">
    <property type="entry name" value="KCMF1/Dystrophin"/>
</dbReference>
<gene>
    <name evidence="5" type="ORF">JYZ213_LOCUS15265</name>
</gene>
<dbReference type="Gene3D" id="6.10.140.70">
    <property type="match status" value="1"/>
</dbReference>
<proteinExistence type="predicted"/>
<evidence type="ECO:0000256" key="2">
    <source>
        <dbReference type="ARBA" id="ARBA00012483"/>
    </source>
</evidence>
<accession>A0A814G0K4</accession>
<dbReference type="Pfam" id="PF09068">
    <property type="entry name" value="EF-hand_2"/>
    <property type="match status" value="1"/>
</dbReference>
<comment type="caution">
    <text evidence="5">The sequence shown here is derived from an EMBL/GenBank/DDBJ whole genome shotgun (WGS) entry which is preliminary data.</text>
</comment>
<dbReference type="GO" id="GO:0045202">
    <property type="term" value="C:synapse"/>
    <property type="evidence" value="ECO:0007669"/>
    <property type="project" value="GOC"/>
</dbReference>
<dbReference type="AlphaFoldDB" id="A0A814G0K4"/>
<evidence type="ECO:0000313" key="6">
    <source>
        <dbReference type="Proteomes" id="UP000663845"/>
    </source>
</evidence>
<dbReference type="EMBL" id="CAJNOG010000131">
    <property type="protein sequence ID" value="CAF0987361.1"/>
    <property type="molecule type" value="Genomic_DNA"/>
</dbReference>
<comment type="catalytic activity">
    <reaction evidence="1">
        <text>S-ubiquitinyl-[E2 ubiquitin-conjugating enzyme]-L-cysteine + [acceptor protein]-L-lysine = [E2 ubiquitin-conjugating enzyme]-L-cysteine + N(6)-ubiquitinyl-[acceptor protein]-L-lysine.</text>
        <dbReference type="EC" id="2.3.2.27"/>
    </reaction>
</comment>
<evidence type="ECO:0000256" key="1">
    <source>
        <dbReference type="ARBA" id="ARBA00000900"/>
    </source>
</evidence>
<feature type="domain" description="EF-hand" evidence="4">
    <location>
        <begin position="28"/>
        <end position="125"/>
    </location>
</feature>
<dbReference type="PANTHER" id="PTHR12268">
    <property type="entry name" value="E3 UBIQUITIN-PROTEIN LIGASE KCMF1"/>
    <property type="match status" value="1"/>
</dbReference>
<dbReference type="PANTHER" id="PTHR12268:SF13">
    <property type="entry name" value="E3 UBIQUITIN-PROTEIN LIGASE KCMF1"/>
    <property type="match status" value="1"/>
</dbReference>
<dbReference type="InterPro" id="IPR015153">
    <property type="entry name" value="EF-hand_dom_typ1"/>
</dbReference>
<dbReference type="GO" id="GO:0099536">
    <property type="term" value="P:synaptic signaling"/>
    <property type="evidence" value="ECO:0007669"/>
    <property type="project" value="TreeGrafter"/>
</dbReference>
<keyword evidence="3" id="KW-0808">Transferase</keyword>
<name>A0A814G0K4_9BILA</name>
<evidence type="ECO:0000259" key="4">
    <source>
        <dbReference type="Pfam" id="PF09068"/>
    </source>
</evidence>
<dbReference type="InterPro" id="IPR011992">
    <property type="entry name" value="EF-hand-dom_pair"/>
</dbReference>
<evidence type="ECO:0000313" key="5">
    <source>
        <dbReference type="EMBL" id="CAF0987361.1"/>
    </source>
</evidence>
<dbReference type="GO" id="GO:0061630">
    <property type="term" value="F:ubiquitin protein ligase activity"/>
    <property type="evidence" value="ECO:0007669"/>
    <property type="project" value="UniProtKB-EC"/>
</dbReference>
<organism evidence="5 6">
    <name type="scientific">Adineta steineri</name>
    <dbReference type="NCBI Taxonomy" id="433720"/>
    <lineage>
        <taxon>Eukaryota</taxon>
        <taxon>Metazoa</taxon>
        <taxon>Spiralia</taxon>
        <taxon>Gnathifera</taxon>
        <taxon>Rotifera</taxon>
        <taxon>Eurotatoria</taxon>
        <taxon>Bdelloidea</taxon>
        <taxon>Adinetida</taxon>
        <taxon>Adinetidae</taxon>
        <taxon>Adineta</taxon>
    </lineage>
</organism>
<sequence>MTSTEVEETNTTIETTDEKDSNEKLYDTIIKRLEPITAVKFAAYRVACKLRIIQKYLKLTYVDYNILVRAFNTHQLQFGVDTSKISYEDARKVLIAIYQLISSYHFNESTMDEIIETLLRFLCEILHM</sequence>
<dbReference type="Proteomes" id="UP000663845">
    <property type="component" value="Unassembled WGS sequence"/>
</dbReference>
<dbReference type="EC" id="2.3.2.27" evidence="2"/>
<evidence type="ECO:0000256" key="3">
    <source>
        <dbReference type="ARBA" id="ARBA00022679"/>
    </source>
</evidence>
<dbReference type="GO" id="GO:0005886">
    <property type="term" value="C:plasma membrane"/>
    <property type="evidence" value="ECO:0007669"/>
    <property type="project" value="TreeGrafter"/>
</dbReference>
<protein>
    <recommendedName>
        <fullName evidence="2">RING-type E3 ubiquitin transferase</fullName>
        <ecNumber evidence="2">2.3.2.27</ecNumber>
    </recommendedName>
</protein>
<reference evidence="5" key="1">
    <citation type="submission" date="2021-02" db="EMBL/GenBank/DDBJ databases">
        <authorList>
            <person name="Nowell W R."/>
        </authorList>
    </citation>
    <scope>NUCLEOTIDE SEQUENCE</scope>
</reference>